<proteinExistence type="predicted"/>
<dbReference type="InterPro" id="IPR032875">
    <property type="entry name" value="Succ_CoA_lig_flav_dom"/>
</dbReference>
<keyword evidence="1" id="KW-0436">Ligase</keyword>
<dbReference type="InterPro" id="IPR016181">
    <property type="entry name" value="Acyl_CoA_acyltransferase"/>
</dbReference>
<dbReference type="EC" id="2.3.1.-" evidence="5"/>
<dbReference type="PANTHER" id="PTHR43334:SF1">
    <property type="entry name" value="3-HYDROXYPROPIONATE--COA LIGASE [ADP-FORMING]"/>
    <property type="match status" value="1"/>
</dbReference>
<dbReference type="SMART" id="SM00881">
    <property type="entry name" value="CoA_binding"/>
    <property type="match status" value="1"/>
</dbReference>
<dbReference type="Gene3D" id="3.40.50.261">
    <property type="entry name" value="Succinyl-CoA synthetase domains"/>
    <property type="match status" value="2"/>
</dbReference>
<keyword evidence="5" id="KW-0808">Transferase</keyword>
<dbReference type="SUPFAM" id="SSF52210">
    <property type="entry name" value="Succinyl-CoA synthetase domains"/>
    <property type="match status" value="2"/>
</dbReference>
<evidence type="ECO:0000256" key="1">
    <source>
        <dbReference type="ARBA" id="ARBA00022598"/>
    </source>
</evidence>
<sequence length="773" mass="83408">MPHDFSDLFRPQVIAVVGASDRYGSVGRKVFARLVAERAAPLVLPVNSRHKTVGACKAYPDLAAACAEHAVDTAVVVLSADKLAALVREAGRLNIRYLVFVSDIEQPAPATAAKLDKAAEAARKAGVGLFAVPTDGAAALYRRAESCGAGKHAAAYIGQSAGIADCMASYAAERGIAFSRFITLNPRHYPVSTGRLIRLAAAEENNAALLVHISRIDNAAELVGALAEAARRKPVVVLGTLDNEDEEALLMQALRRCHILRVPGLTDFFIAAKLIHTGIIGGGTRLALIANSPQIGALAFKTLGDYGLEAAATGSHTARAFARILPHKPAATNPLYLPADSAPAVFQAAAAACLEDENNDALLLVYVGSGGGDSLLTAQMVSELQAASRKPLLLVWLGSADNDAVRRLFGSRRNLHFRQPESALHALMQLNEYRSHRLRHDRLPQFYDYRAAAQAADSLHKHLKPMIPMAVLPAGRSAAARLTEALRLEKHAARKEPAGGLLLQWEKHPAFGAVMTLECDGVRTALLPPPDAVALERALDTLGLEYALWQEWLADALEIFSRLPEIHSCRLRLHRDETRGGIAYSELKLNLQEPDSFSGTANLFAPYPAEEEQQVELAAGSAWLRPVRPEDAALIGRLADGLSAESRYRRFMQRSGSLPPAQLLRLSSFDYRREFALLLTTGDNTPLATAAYNADNDESCEFGILIADGLQGQGIGSLLMEKLIARARQQGYRRMRAEILSENLPMQKLAAKLGFTLAKHPDDPAMMTAVLAL</sequence>
<dbReference type="Proteomes" id="UP001298424">
    <property type="component" value="Unassembled WGS sequence"/>
</dbReference>
<gene>
    <name evidence="5" type="ORF">MB824_09170</name>
</gene>
<evidence type="ECO:0000256" key="3">
    <source>
        <dbReference type="ARBA" id="ARBA00022840"/>
    </source>
</evidence>
<dbReference type="Gene3D" id="3.40.630.30">
    <property type="match status" value="1"/>
</dbReference>
<dbReference type="Gene3D" id="3.40.50.720">
    <property type="entry name" value="NAD(P)-binding Rossmann-like Domain"/>
    <property type="match status" value="1"/>
</dbReference>
<comment type="caution">
    <text evidence="5">The sequence shown here is derived from an EMBL/GenBank/DDBJ whole genome shotgun (WGS) entry which is preliminary data.</text>
</comment>
<evidence type="ECO:0000256" key="2">
    <source>
        <dbReference type="ARBA" id="ARBA00022741"/>
    </source>
</evidence>
<dbReference type="InterPro" id="IPR036291">
    <property type="entry name" value="NAD(P)-bd_dom_sf"/>
</dbReference>
<dbReference type="Pfam" id="PF13380">
    <property type="entry name" value="CoA_binding_2"/>
    <property type="match status" value="1"/>
</dbReference>
<dbReference type="Pfam" id="PF13607">
    <property type="entry name" value="Succ_CoA_lig"/>
    <property type="match status" value="1"/>
</dbReference>
<evidence type="ECO:0000313" key="5">
    <source>
        <dbReference type="EMBL" id="MCG6504665.1"/>
    </source>
</evidence>
<dbReference type="SUPFAM" id="SSF55729">
    <property type="entry name" value="Acyl-CoA N-acyltransferases (Nat)"/>
    <property type="match status" value="1"/>
</dbReference>
<reference evidence="5 6" key="1">
    <citation type="submission" date="2022-02" db="EMBL/GenBank/DDBJ databases">
        <title>Genome sequence data of Kingella unionensis sp. nov. strain CICC 24913 (CCUG 75125).</title>
        <authorList>
            <person name="Xiao M."/>
        </authorList>
    </citation>
    <scope>NUCLEOTIDE SEQUENCE [LARGE SCALE GENOMIC DNA]</scope>
    <source>
        <strain evidence="5 6">CICC 24913</strain>
    </source>
</reference>
<evidence type="ECO:0000259" key="4">
    <source>
        <dbReference type="PROSITE" id="PS51186"/>
    </source>
</evidence>
<dbReference type="InterPro" id="IPR000182">
    <property type="entry name" value="GNAT_dom"/>
</dbReference>
<keyword evidence="3" id="KW-0067">ATP-binding</keyword>
<dbReference type="RefSeq" id="WP_238748184.1">
    <property type="nucleotide sequence ID" value="NZ_JAKOOW010000033.1"/>
</dbReference>
<keyword evidence="2" id="KW-0547">Nucleotide-binding</keyword>
<dbReference type="PROSITE" id="PS51186">
    <property type="entry name" value="GNAT"/>
    <property type="match status" value="1"/>
</dbReference>
<dbReference type="PANTHER" id="PTHR43334">
    <property type="entry name" value="ACETATE--COA LIGASE [ADP-FORMING]"/>
    <property type="match status" value="1"/>
</dbReference>
<dbReference type="Pfam" id="PF00583">
    <property type="entry name" value="Acetyltransf_1"/>
    <property type="match status" value="1"/>
</dbReference>
<dbReference type="InterPro" id="IPR016102">
    <property type="entry name" value="Succinyl-CoA_synth-like"/>
</dbReference>
<keyword evidence="5" id="KW-0012">Acyltransferase</keyword>
<organism evidence="5 6">
    <name type="scientific">Kingella pumchi</name>
    <dbReference type="NCBI Taxonomy" id="2779506"/>
    <lineage>
        <taxon>Bacteria</taxon>
        <taxon>Pseudomonadati</taxon>
        <taxon>Pseudomonadota</taxon>
        <taxon>Betaproteobacteria</taxon>
        <taxon>Neisseriales</taxon>
        <taxon>Neisseriaceae</taxon>
        <taxon>Kingella</taxon>
    </lineage>
</organism>
<dbReference type="SUPFAM" id="SSF51735">
    <property type="entry name" value="NAD(P)-binding Rossmann-fold domains"/>
    <property type="match status" value="1"/>
</dbReference>
<evidence type="ECO:0000313" key="6">
    <source>
        <dbReference type="Proteomes" id="UP001298424"/>
    </source>
</evidence>
<name>A0ABS9NPP7_9NEIS</name>
<feature type="domain" description="N-acetyltransferase" evidence="4">
    <location>
        <begin position="622"/>
        <end position="773"/>
    </location>
</feature>
<dbReference type="InterPro" id="IPR051538">
    <property type="entry name" value="Acyl-CoA_Synth/Transferase"/>
</dbReference>
<dbReference type="GO" id="GO:0016746">
    <property type="term" value="F:acyltransferase activity"/>
    <property type="evidence" value="ECO:0007669"/>
    <property type="project" value="UniProtKB-KW"/>
</dbReference>
<keyword evidence="6" id="KW-1185">Reference proteome</keyword>
<accession>A0ABS9NPP7</accession>
<dbReference type="CDD" id="cd04301">
    <property type="entry name" value="NAT_SF"/>
    <property type="match status" value="1"/>
</dbReference>
<protein>
    <submittedName>
        <fullName evidence="5">GNAT family N-acetyltransferase</fullName>
        <ecNumber evidence="5">2.3.1.-</ecNumber>
    </submittedName>
</protein>
<dbReference type="InterPro" id="IPR003781">
    <property type="entry name" value="CoA-bd"/>
</dbReference>
<dbReference type="EMBL" id="JAKOOW010000033">
    <property type="protein sequence ID" value="MCG6504665.1"/>
    <property type="molecule type" value="Genomic_DNA"/>
</dbReference>